<feature type="compositionally biased region" description="Acidic residues" evidence="1">
    <location>
        <begin position="275"/>
        <end position="288"/>
    </location>
</feature>
<dbReference type="Proteomes" id="UP000299102">
    <property type="component" value="Unassembled WGS sequence"/>
</dbReference>
<name>A0A4C1Y128_EUMVA</name>
<keyword evidence="4" id="KW-1185">Reference proteome</keyword>
<dbReference type="STRING" id="151549.A0A4C1Y128"/>
<evidence type="ECO:0000256" key="1">
    <source>
        <dbReference type="SAM" id="MobiDB-lite"/>
    </source>
</evidence>
<dbReference type="InterPro" id="IPR001478">
    <property type="entry name" value="PDZ"/>
</dbReference>
<sequence>MRVRSQVKPDSRAEKAGIRPGDRLLRINDIDSAQLTIQQAHDIIKESGIHLRLAVTADQTVTAVHGSRNTRRVTSVSPASCKEIGYRVRGHRVDGREEGNPEDLEDSYHCWEDPIEDDYDSEEERRIEEEKARRRIVRCRTNKAWNLQWPWVSKRRIIYKESNCYLVPSKYETKHSDKLLPRLQDSIDTENIVLYSTASEKNEIPDKQPENDVKKPEKFYNGSTDNGIIKNGSIKNDMGTAVGDLSRIKEEPEEDTSVSDGGVFGEMLQNSDELSKEDEDRIIEDILESNDNSVNTNGETLEEDKT</sequence>
<feature type="compositionally biased region" description="Polar residues" evidence="1">
    <location>
        <begin position="289"/>
        <end position="299"/>
    </location>
</feature>
<dbReference type="SUPFAM" id="SSF50156">
    <property type="entry name" value="PDZ domain-like"/>
    <property type="match status" value="1"/>
</dbReference>
<accession>A0A4C1Y128</accession>
<evidence type="ECO:0000259" key="2">
    <source>
        <dbReference type="PROSITE" id="PS50106"/>
    </source>
</evidence>
<evidence type="ECO:0000313" key="4">
    <source>
        <dbReference type="Proteomes" id="UP000299102"/>
    </source>
</evidence>
<comment type="caution">
    <text evidence="3">The sequence shown here is derived from an EMBL/GenBank/DDBJ whole genome shotgun (WGS) entry which is preliminary data.</text>
</comment>
<dbReference type="InterPro" id="IPR041489">
    <property type="entry name" value="PDZ_6"/>
</dbReference>
<feature type="compositionally biased region" description="Basic and acidic residues" evidence="1">
    <location>
        <begin position="202"/>
        <end position="218"/>
    </location>
</feature>
<dbReference type="Gene3D" id="2.30.42.10">
    <property type="match status" value="1"/>
</dbReference>
<proteinExistence type="predicted"/>
<dbReference type="InterPro" id="IPR036034">
    <property type="entry name" value="PDZ_sf"/>
</dbReference>
<evidence type="ECO:0000313" key="3">
    <source>
        <dbReference type="EMBL" id="GBP69083.1"/>
    </source>
</evidence>
<feature type="domain" description="PDZ" evidence="2">
    <location>
        <begin position="5"/>
        <end position="59"/>
    </location>
</feature>
<dbReference type="Pfam" id="PF17820">
    <property type="entry name" value="PDZ_6"/>
    <property type="match status" value="1"/>
</dbReference>
<dbReference type="EMBL" id="BGZK01001030">
    <property type="protein sequence ID" value="GBP69083.1"/>
    <property type="molecule type" value="Genomic_DNA"/>
</dbReference>
<reference evidence="3 4" key="1">
    <citation type="journal article" date="2019" name="Commun. Biol.">
        <title>The bagworm genome reveals a unique fibroin gene that provides high tensile strength.</title>
        <authorList>
            <person name="Kono N."/>
            <person name="Nakamura H."/>
            <person name="Ohtoshi R."/>
            <person name="Tomita M."/>
            <person name="Numata K."/>
            <person name="Arakawa K."/>
        </authorList>
    </citation>
    <scope>NUCLEOTIDE SEQUENCE [LARGE SCALE GENOMIC DNA]</scope>
</reference>
<dbReference type="OrthoDB" id="44841at2759"/>
<organism evidence="3 4">
    <name type="scientific">Eumeta variegata</name>
    <name type="common">Bagworm moth</name>
    <name type="synonym">Eumeta japonica</name>
    <dbReference type="NCBI Taxonomy" id="151549"/>
    <lineage>
        <taxon>Eukaryota</taxon>
        <taxon>Metazoa</taxon>
        <taxon>Ecdysozoa</taxon>
        <taxon>Arthropoda</taxon>
        <taxon>Hexapoda</taxon>
        <taxon>Insecta</taxon>
        <taxon>Pterygota</taxon>
        <taxon>Neoptera</taxon>
        <taxon>Endopterygota</taxon>
        <taxon>Lepidoptera</taxon>
        <taxon>Glossata</taxon>
        <taxon>Ditrysia</taxon>
        <taxon>Tineoidea</taxon>
        <taxon>Psychidae</taxon>
        <taxon>Oiketicinae</taxon>
        <taxon>Eumeta</taxon>
    </lineage>
</organism>
<gene>
    <name evidence="3" type="ORF">EVAR_87362_1</name>
</gene>
<dbReference type="AlphaFoldDB" id="A0A4C1Y128"/>
<feature type="region of interest" description="Disordered" evidence="1">
    <location>
        <begin position="247"/>
        <end position="306"/>
    </location>
</feature>
<feature type="region of interest" description="Disordered" evidence="1">
    <location>
        <begin position="202"/>
        <end position="232"/>
    </location>
</feature>
<protein>
    <recommendedName>
        <fullName evidence="2">PDZ domain-containing protein</fullName>
    </recommendedName>
</protein>
<dbReference type="PROSITE" id="PS50106">
    <property type="entry name" value="PDZ"/>
    <property type="match status" value="1"/>
</dbReference>